<feature type="domain" description="Succinylglutamate desuccinylase/Aspartoacylase catalytic" evidence="5">
    <location>
        <begin position="33"/>
        <end position="113"/>
    </location>
</feature>
<name>A0A5Q2QG08_9GAMM</name>
<gene>
    <name evidence="6" type="ORF">GH975_09340</name>
</gene>
<dbReference type="InterPro" id="IPR055438">
    <property type="entry name" value="AstE_AspA_cat"/>
</dbReference>
<keyword evidence="4" id="KW-0862">Zinc</keyword>
<dbReference type="PANTHER" id="PTHR37326:SF1">
    <property type="entry name" value="BLL3975 PROTEIN"/>
    <property type="match status" value="1"/>
</dbReference>
<dbReference type="KEGG" id="llp:GH975_09340"/>
<evidence type="ECO:0000256" key="4">
    <source>
        <dbReference type="ARBA" id="ARBA00022833"/>
    </source>
</evidence>
<dbReference type="GO" id="GO:0046872">
    <property type="term" value="F:metal ion binding"/>
    <property type="evidence" value="ECO:0007669"/>
    <property type="project" value="UniProtKB-KW"/>
</dbReference>
<dbReference type="AlphaFoldDB" id="A0A5Q2QG08"/>
<comment type="cofactor">
    <cofactor evidence="1">
        <name>Zn(2+)</name>
        <dbReference type="ChEBI" id="CHEBI:29105"/>
    </cofactor>
</comment>
<dbReference type="GO" id="GO:0016788">
    <property type="term" value="F:hydrolase activity, acting on ester bonds"/>
    <property type="evidence" value="ECO:0007669"/>
    <property type="project" value="InterPro"/>
</dbReference>
<organism evidence="6 7">
    <name type="scientific">Litorivicinus lipolyticus</name>
    <dbReference type="NCBI Taxonomy" id="418701"/>
    <lineage>
        <taxon>Bacteria</taxon>
        <taxon>Pseudomonadati</taxon>
        <taxon>Pseudomonadota</taxon>
        <taxon>Gammaproteobacteria</taxon>
        <taxon>Oceanospirillales</taxon>
        <taxon>Litorivicinaceae</taxon>
        <taxon>Litorivicinus</taxon>
    </lineage>
</organism>
<evidence type="ECO:0000256" key="3">
    <source>
        <dbReference type="ARBA" id="ARBA00022801"/>
    </source>
</evidence>
<sequence length="376" mass="40259">MLPVPKIIRHPLSLSIPDVQLNLTQLVYGNGAPVVYIQAGIHANEYPAMACAAALRDRLAAFESEGRIAGTVRLVPVANPIGLGQFVQAHHQGRYDADTGVNFNRGYPSVYASLKSRVESELGGDVDRNETVIRGALTAIASELSAETLSQQHKHQLFAWALDADYLIDLHCDEQALMHLYASKRAYPQLRPLAHALGVRVAMLADDSGGASFDEAGPGLWSRLAADFPDLPIPVGCRGCTVECRGELDVSDAYANADAEGIVRYLGQIGVLRGTAEIDPFDVIEVDLEAVDLVPTSSAGLIEWSVALGDTVKAGDIVAQVTPLDPVERAPVPIVARNSGLVMTTITRRYVRAGQSVCKIAGSEPLTWRSGYLLGD</sequence>
<evidence type="ECO:0000256" key="2">
    <source>
        <dbReference type="ARBA" id="ARBA00022723"/>
    </source>
</evidence>
<evidence type="ECO:0000313" key="6">
    <source>
        <dbReference type="EMBL" id="QGG80760.1"/>
    </source>
</evidence>
<reference evidence="6 7" key="1">
    <citation type="submission" date="2019-11" db="EMBL/GenBank/DDBJ databases">
        <authorList>
            <person name="Khan S.A."/>
            <person name="Jeon C.O."/>
            <person name="Chun B.H."/>
        </authorList>
    </citation>
    <scope>NUCLEOTIDE SEQUENCE [LARGE SCALE GENOMIC DNA]</scope>
    <source>
        <strain evidence="6 7">IMCC 1097</strain>
    </source>
</reference>
<dbReference type="Gene3D" id="3.40.630.10">
    <property type="entry name" value="Zn peptidases"/>
    <property type="match status" value="1"/>
</dbReference>
<dbReference type="Gene3D" id="2.40.50.100">
    <property type="match status" value="1"/>
</dbReference>
<keyword evidence="2" id="KW-0479">Metal-binding</keyword>
<keyword evidence="3" id="KW-0378">Hydrolase</keyword>
<dbReference type="PANTHER" id="PTHR37326">
    <property type="entry name" value="BLL3975 PROTEIN"/>
    <property type="match status" value="1"/>
</dbReference>
<evidence type="ECO:0000313" key="7">
    <source>
        <dbReference type="Proteomes" id="UP000388235"/>
    </source>
</evidence>
<protein>
    <recommendedName>
        <fullName evidence="5">Succinylglutamate desuccinylase/Aspartoacylase catalytic domain-containing protein</fullName>
    </recommendedName>
</protein>
<evidence type="ECO:0000256" key="1">
    <source>
        <dbReference type="ARBA" id="ARBA00001947"/>
    </source>
</evidence>
<dbReference type="OrthoDB" id="527673at2"/>
<keyword evidence="7" id="KW-1185">Reference proteome</keyword>
<dbReference type="EMBL" id="CP045871">
    <property type="protein sequence ID" value="QGG80760.1"/>
    <property type="molecule type" value="Genomic_DNA"/>
</dbReference>
<dbReference type="SUPFAM" id="SSF53187">
    <property type="entry name" value="Zn-dependent exopeptidases"/>
    <property type="match status" value="1"/>
</dbReference>
<evidence type="ECO:0000259" key="5">
    <source>
        <dbReference type="Pfam" id="PF24827"/>
    </source>
</evidence>
<dbReference type="InterPro" id="IPR053138">
    <property type="entry name" value="N-alpha-Ac-DABA_deacetylase"/>
</dbReference>
<accession>A0A5Q2QG08</accession>
<dbReference type="Pfam" id="PF24827">
    <property type="entry name" value="AstE_AspA_cat"/>
    <property type="match status" value="1"/>
</dbReference>
<proteinExistence type="predicted"/>
<dbReference type="Proteomes" id="UP000388235">
    <property type="component" value="Chromosome"/>
</dbReference>